<dbReference type="PROSITE" id="PS00756">
    <property type="entry name" value="SECY_2"/>
    <property type="match status" value="1"/>
</dbReference>
<feature type="transmembrane region" description="Helical" evidence="12">
    <location>
        <begin position="231"/>
        <end position="252"/>
    </location>
</feature>
<evidence type="ECO:0000256" key="12">
    <source>
        <dbReference type="SAM" id="Phobius"/>
    </source>
</evidence>
<keyword evidence="7 12" id="KW-1133">Transmembrane helix</keyword>
<feature type="transmembrane region" description="Helical" evidence="12">
    <location>
        <begin position="349"/>
        <end position="367"/>
    </location>
</feature>
<keyword evidence="8 10" id="KW-0811">Translocation</keyword>
<dbReference type="NCBIfam" id="TIGR00967">
    <property type="entry name" value="3a0501s007"/>
    <property type="match status" value="1"/>
</dbReference>
<evidence type="ECO:0000256" key="6">
    <source>
        <dbReference type="ARBA" id="ARBA00022927"/>
    </source>
</evidence>
<proteinExistence type="inferred from homology"/>
<protein>
    <submittedName>
        <fullName evidence="14">9422_t:CDS:1</fullName>
    </submittedName>
</protein>
<dbReference type="OrthoDB" id="420669at2759"/>
<keyword evidence="9 12" id="KW-0472">Membrane</keyword>
<keyword evidence="6 10" id="KW-0653">Protein transport</keyword>
<evidence type="ECO:0000256" key="9">
    <source>
        <dbReference type="ARBA" id="ARBA00023136"/>
    </source>
</evidence>
<evidence type="ECO:0000256" key="10">
    <source>
        <dbReference type="RuleBase" id="RU003484"/>
    </source>
</evidence>
<dbReference type="PANTHER" id="PTHR10906">
    <property type="entry name" value="SECY/SEC61-ALPHA FAMILY MEMBER"/>
    <property type="match status" value="1"/>
</dbReference>
<dbReference type="Pfam" id="PF00344">
    <property type="entry name" value="SecY"/>
    <property type="match status" value="1"/>
</dbReference>
<dbReference type="InterPro" id="IPR023201">
    <property type="entry name" value="SecY_dom_sf"/>
</dbReference>
<name>A0A9N8W0X3_9GLOM</name>
<feature type="transmembrane region" description="Helical" evidence="12">
    <location>
        <begin position="62"/>
        <end position="87"/>
    </location>
</feature>
<organism evidence="14 15">
    <name type="scientific">Ambispora gerdemannii</name>
    <dbReference type="NCBI Taxonomy" id="144530"/>
    <lineage>
        <taxon>Eukaryota</taxon>
        <taxon>Fungi</taxon>
        <taxon>Fungi incertae sedis</taxon>
        <taxon>Mucoromycota</taxon>
        <taxon>Glomeromycotina</taxon>
        <taxon>Glomeromycetes</taxon>
        <taxon>Archaeosporales</taxon>
        <taxon>Ambisporaceae</taxon>
        <taxon>Ambispora</taxon>
    </lineage>
</organism>
<feature type="domain" description="Translocon Sec61/SecY plug" evidence="13">
    <location>
        <begin position="28"/>
        <end position="62"/>
    </location>
</feature>
<evidence type="ECO:0000256" key="8">
    <source>
        <dbReference type="ARBA" id="ARBA00023010"/>
    </source>
</evidence>
<keyword evidence="5" id="KW-0256">Endoplasmic reticulum</keyword>
<comment type="similarity">
    <text evidence="2 11">Belongs to the SecY/SEC61-alpha family.</text>
</comment>
<dbReference type="InterPro" id="IPR002208">
    <property type="entry name" value="SecY/SEC61-alpha"/>
</dbReference>
<evidence type="ECO:0000256" key="4">
    <source>
        <dbReference type="ARBA" id="ARBA00022692"/>
    </source>
</evidence>
<feature type="transmembrane region" description="Helical" evidence="12">
    <location>
        <begin position="20"/>
        <end position="42"/>
    </location>
</feature>
<feature type="transmembrane region" description="Helical" evidence="12">
    <location>
        <begin position="272"/>
        <end position="298"/>
    </location>
</feature>
<keyword evidence="3 10" id="KW-0813">Transport</keyword>
<dbReference type="Gene3D" id="1.10.3370.10">
    <property type="entry name" value="SecY subunit domain"/>
    <property type="match status" value="1"/>
</dbReference>
<feature type="transmembrane region" description="Helical" evidence="12">
    <location>
        <begin position="132"/>
        <end position="154"/>
    </location>
</feature>
<reference evidence="14" key="1">
    <citation type="submission" date="2021-06" db="EMBL/GenBank/DDBJ databases">
        <authorList>
            <person name="Kallberg Y."/>
            <person name="Tangrot J."/>
            <person name="Rosling A."/>
        </authorList>
    </citation>
    <scope>NUCLEOTIDE SEQUENCE</scope>
    <source>
        <strain evidence="14">MT106</strain>
    </source>
</reference>
<evidence type="ECO:0000313" key="14">
    <source>
        <dbReference type="EMBL" id="CAG8468192.1"/>
    </source>
</evidence>
<dbReference type="FunFam" id="1.10.3370.10:FF:000002">
    <property type="entry name" value="Transport Sec61 subunit alpha isoform 2"/>
    <property type="match status" value="1"/>
</dbReference>
<evidence type="ECO:0000256" key="7">
    <source>
        <dbReference type="ARBA" id="ARBA00022989"/>
    </source>
</evidence>
<feature type="transmembrane region" description="Helical" evidence="12">
    <location>
        <begin position="403"/>
        <end position="421"/>
    </location>
</feature>
<dbReference type="GO" id="GO:0005789">
    <property type="term" value="C:endoplasmic reticulum membrane"/>
    <property type="evidence" value="ECO:0007669"/>
    <property type="project" value="UniProtKB-SubCell"/>
</dbReference>
<feature type="transmembrane region" description="Helical" evidence="12">
    <location>
        <begin position="107"/>
        <end position="126"/>
    </location>
</feature>
<keyword evidence="15" id="KW-1185">Reference proteome</keyword>
<dbReference type="SUPFAM" id="SSF103491">
    <property type="entry name" value="Preprotein translocase SecY subunit"/>
    <property type="match status" value="1"/>
</dbReference>
<evidence type="ECO:0000259" key="13">
    <source>
        <dbReference type="Pfam" id="PF10559"/>
    </source>
</evidence>
<evidence type="ECO:0000256" key="3">
    <source>
        <dbReference type="ARBA" id="ARBA00022448"/>
    </source>
</evidence>
<evidence type="ECO:0000313" key="15">
    <source>
        <dbReference type="Proteomes" id="UP000789831"/>
    </source>
</evidence>
<dbReference type="PROSITE" id="PS00755">
    <property type="entry name" value="SECY_1"/>
    <property type="match status" value="1"/>
</dbReference>
<dbReference type="NCBIfam" id="NF006341">
    <property type="entry name" value="PRK08568.1-5"/>
    <property type="match status" value="1"/>
</dbReference>
<evidence type="ECO:0000256" key="11">
    <source>
        <dbReference type="RuleBase" id="RU004349"/>
    </source>
</evidence>
<comment type="caution">
    <text evidence="14">The sequence shown here is derived from an EMBL/GenBank/DDBJ whole genome shotgun (WGS) entry which is preliminary data.</text>
</comment>
<evidence type="ECO:0000256" key="2">
    <source>
        <dbReference type="ARBA" id="ARBA00005751"/>
    </source>
</evidence>
<dbReference type="InterPro" id="IPR019561">
    <property type="entry name" value="Translocon_Sec61/SecY_plug_dom"/>
</dbReference>
<dbReference type="InterPro" id="IPR030659">
    <property type="entry name" value="SecY_CS"/>
</dbReference>
<dbReference type="AlphaFoldDB" id="A0A9N8W0X3"/>
<evidence type="ECO:0000256" key="5">
    <source>
        <dbReference type="ARBA" id="ARBA00022824"/>
    </source>
</evidence>
<keyword evidence="4 10" id="KW-0812">Transmembrane</keyword>
<evidence type="ECO:0000256" key="1">
    <source>
        <dbReference type="ARBA" id="ARBA00004477"/>
    </source>
</evidence>
<dbReference type="Proteomes" id="UP000789831">
    <property type="component" value="Unassembled WGS sequence"/>
</dbReference>
<sequence>MAILPEVTSPDRKVPFKQKVLWTAVTLFIFLVCSQIPLYGIMSSDSSDPLYWLRVILASNRGTLMELGITPIVTSGMIMQLLAGANIIEVDFNVKEDRALFSGAQKLFAMVFAFGQATVSVMTGLYGDPNDIGAGVCLLLIIQLVVAGLISMLLDELLQKGYGLGSGISLFIATNICESIVWKAFSPTTVNTGRGPEFEGAIIALFHLLFTRSDKTRALKEAFYRANLPNVMNLLATLVVFAIVIYLQGFRVELPVKSQRNRGQRGTYPIKLFYTSNMPIMLQSALTSNIFLISQMLYNRFPENLLVRLLGVWTPHEGSSQLFASSGLAYFMSPPRNITDALLDPIHTSIYIIFMLTACALFSKTWIEVSGSSPRDVAKQLKEQGMVMAGHRETSMYKELKRVIPTAAAFGGACIGALSVLADLLGALGSGTGILLAVTIIYSYFEMFVKEQAQEGGLDAILF</sequence>
<comment type="subcellular location">
    <subcellularLocation>
        <location evidence="1">Endoplasmic reticulum membrane</location>
        <topology evidence="1">Multi-pass membrane protein</topology>
    </subcellularLocation>
    <subcellularLocation>
        <location evidence="10">Membrane</location>
        <topology evidence="10">Multi-pass membrane protein</topology>
    </subcellularLocation>
</comment>
<dbReference type="PIRSF" id="PIRSF004557">
    <property type="entry name" value="SecY"/>
    <property type="match status" value="1"/>
</dbReference>
<dbReference type="Pfam" id="PF10559">
    <property type="entry name" value="Plug_translocon"/>
    <property type="match status" value="1"/>
</dbReference>
<dbReference type="EMBL" id="CAJVPL010000223">
    <property type="protein sequence ID" value="CAG8468192.1"/>
    <property type="molecule type" value="Genomic_DNA"/>
</dbReference>
<gene>
    <name evidence="14" type="ORF">AGERDE_LOCUS2602</name>
</gene>
<dbReference type="GO" id="GO:0015031">
    <property type="term" value="P:protein transport"/>
    <property type="evidence" value="ECO:0007669"/>
    <property type="project" value="UniProtKB-KW"/>
</dbReference>
<feature type="transmembrane region" description="Helical" evidence="12">
    <location>
        <begin position="161"/>
        <end position="182"/>
    </location>
</feature>
<accession>A0A9N8W0X3</accession>
<feature type="transmembrane region" description="Helical" evidence="12">
    <location>
        <begin position="427"/>
        <end position="445"/>
    </location>
</feature>